<dbReference type="SMART" id="SM00665">
    <property type="entry name" value="B561"/>
    <property type="match status" value="1"/>
</dbReference>
<dbReference type="GO" id="GO:0140575">
    <property type="term" value="F:transmembrane monodehydroascorbate reductase activity"/>
    <property type="evidence" value="ECO:0007669"/>
    <property type="project" value="InterPro"/>
</dbReference>
<comment type="subcellular location">
    <subcellularLocation>
        <location evidence="2">Membrane</location>
        <topology evidence="2">Multi-pass membrane protein</topology>
    </subcellularLocation>
</comment>
<evidence type="ECO:0000256" key="10">
    <source>
        <dbReference type="ARBA" id="ARBA00023136"/>
    </source>
</evidence>
<evidence type="ECO:0000256" key="2">
    <source>
        <dbReference type="ARBA" id="ARBA00004141"/>
    </source>
</evidence>
<feature type="transmembrane region" description="Helical" evidence="12">
    <location>
        <begin position="101"/>
        <end position="120"/>
    </location>
</feature>
<evidence type="ECO:0000256" key="7">
    <source>
        <dbReference type="ARBA" id="ARBA00022982"/>
    </source>
</evidence>
<reference evidence="14" key="1">
    <citation type="submission" date="2022-11" db="UniProtKB">
        <authorList>
            <consortium name="EnsemblMetazoa"/>
        </authorList>
    </citation>
    <scope>IDENTIFICATION</scope>
</reference>
<dbReference type="EC" id="7.2.1.3" evidence="11"/>
<dbReference type="InterPro" id="IPR006593">
    <property type="entry name" value="Cyt_b561/ferric_Rdtase_TM"/>
</dbReference>
<dbReference type="GO" id="GO:0140571">
    <property type="term" value="F:transmembrane ascorbate ferrireductase activity"/>
    <property type="evidence" value="ECO:0007669"/>
    <property type="project" value="UniProtKB-EC"/>
</dbReference>
<name>A0A913ZA61_PATMI</name>
<dbReference type="AlphaFoldDB" id="A0A913ZA61"/>
<evidence type="ECO:0000313" key="14">
    <source>
        <dbReference type="EnsemblMetazoa" id="XP_038047780.1"/>
    </source>
</evidence>
<evidence type="ECO:0000313" key="15">
    <source>
        <dbReference type="Proteomes" id="UP000887568"/>
    </source>
</evidence>
<keyword evidence="8 12" id="KW-1133">Transmembrane helix</keyword>
<evidence type="ECO:0000256" key="5">
    <source>
        <dbReference type="ARBA" id="ARBA00022692"/>
    </source>
</evidence>
<dbReference type="GO" id="GO:0046872">
    <property type="term" value="F:metal ion binding"/>
    <property type="evidence" value="ECO:0007669"/>
    <property type="project" value="UniProtKB-KW"/>
</dbReference>
<feature type="transmembrane region" description="Helical" evidence="12">
    <location>
        <begin position="206"/>
        <end position="226"/>
    </location>
</feature>
<comment type="cofactor">
    <cofactor evidence="1">
        <name>heme b</name>
        <dbReference type="ChEBI" id="CHEBI:60344"/>
    </cofactor>
</comment>
<dbReference type="PROSITE" id="PS50939">
    <property type="entry name" value="CYTOCHROME_B561"/>
    <property type="match status" value="1"/>
</dbReference>
<keyword evidence="15" id="KW-1185">Reference proteome</keyword>
<dbReference type="PANTHER" id="PTHR15422">
    <property type="entry name" value="OS05G0565100 PROTEIN"/>
    <property type="match status" value="1"/>
</dbReference>
<dbReference type="OrthoDB" id="432881at2759"/>
<dbReference type="OMA" id="IFYNKHL"/>
<evidence type="ECO:0000256" key="9">
    <source>
        <dbReference type="ARBA" id="ARBA00023004"/>
    </source>
</evidence>
<evidence type="ECO:0000256" key="8">
    <source>
        <dbReference type="ARBA" id="ARBA00022989"/>
    </source>
</evidence>
<dbReference type="CTD" id="11068"/>
<evidence type="ECO:0000256" key="12">
    <source>
        <dbReference type="SAM" id="Phobius"/>
    </source>
</evidence>
<keyword evidence="4" id="KW-0349">Heme</keyword>
<evidence type="ECO:0000256" key="11">
    <source>
        <dbReference type="ARBA" id="ARBA00024225"/>
    </source>
</evidence>
<protein>
    <recommendedName>
        <fullName evidence="11">ascorbate ferrireductase (transmembrane)</fullName>
        <ecNumber evidence="11">7.2.1.3</ecNumber>
    </recommendedName>
</protein>
<feature type="transmembrane region" description="Helical" evidence="12">
    <location>
        <begin position="59"/>
        <end position="81"/>
    </location>
</feature>
<feature type="transmembrane region" description="Helical" evidence="12">
    <location>
        <begin position="172"/>
        <end position="194"/>
    </location>
</feature>
<keyword evidence="6" id="KW-0479">Metal-binding</keyword>
<dbReference type="PANTHER" id="PTHR15422:SF45">
    <property type="entry name" value="CYTOCHROME B561 DOMAIN-CONTAINING PROTEIN"/>
    <property type="match status" value="1"/>
</dbReference>
<dbReference type="GeneID" id="119721910"/>
<accession>A0A913ZA61</accession>
<dbReference type="Gene3D" id="1.20.120.1770">
    <property type="match status" value="1"/>
</dbReference>
<feature type="domain" description="Cytochrome b561" evidence="13">
    <location>
        <begin position="29"/>
        <end position="230"/>
    </location>
</feature>
<organism evidence="14 15">
    <name type="scientific">Patiria miniata</name>
    <name type="common">Bat star</name>
    <name type="synonym">Asterina miniata</name>
    <dbReference type="NCBI Taxonomy" id="46514"/>
    <lineage>
        <taxon>Eukaryota</taxon>
        <taxon>Metazoa</taxon>
        <taxon>Echinodermata</taxon>
        <taxon>Eleutherozoa</taxon>
        <taxon>Asterozoa</taxon>
        <taxon>Asteroidea</taxon>
        <taxon>Valvatacea</taxon>
        <taxon>Valvatida</taxon>
        <taxon>Asterinidae</taxon>
        <taxon>Patiria</taxon>
    </lineage>
</organism>
<dbReference type="CDD" id="cd08761">
    <property type="entry name" value="Cyt_b561_CYB561D2_like"/>
    <property type="match status" value="1"/>
</dbReference>
<evidence type="ECO:0000256" key="4">
    <source>
        <dbReference type="ARBA" id="ARBA00022617"/>
    </source>
</evidence>
<evidence type="ECO:0000256" key="1">
    <source>
        <dbReference type="ARBA" id="ARBA00001970"/>
    </source>
</evidence>
<dbReference type="InterPro" id="IPR045150">
    <property type="entry name" value="CYB561D1/2"/>
</dbReference>
<keyword evidence="3" id="KW-0813">Transport</keyword>
<feature type="transmembrane region" description="Helical" evidence="12">
    <location>
        <begin position="29"/>
        <end position="53"/>
    </location>
</feature>
<dbReference type="Pfam" id="PF03188">
    <property type="entry name" value="Cytochrom_B561"/>
    <property type="match status" value="1"/>
</dbReference>
<feature type="transmembrane region" description="Helical" evidence="12">
    <location>
        <begin position="132"/>
        <end position="151"/>
    </location>
</feature>
<dbReference type="RefSeq" id="XP_038047780.1">
    <property type="nucleotide sequence ID" value="XM_038191852.1"/>
</dbReference>
<dbReference type="GO" id="GO:0016020">
    <property type="term" value="C:membrane"/>
    <property type="evidence" value="ECO:0007669"/>
    <property type="project" value="UniProtKB-SubCell"/>
</dbReference>
<evidence type="ECO:0000259" key="13">
    <source>
        <dbReference type="PROSITE" id="PS50939"/>
    </source>
</evidence>
<keyword evidence="10 12" id="KW-0472">Membrane</keyword>
<keyword evidence="9" id="KW-0408">Iron</keyword>
<keyword evidence="5 12" id="KW-0812">Transmembrane</keyword>
<evidence type="ECO:0000256" key="6">
    <source>
        <dbReference type="ARBA" id="ARBA00022723"/>
    </source>
</evidence>
<dbReference type="Proteomes" id="UP000887568">
    <property type="component" value="Unplaced"/>
</dbReference>
<sequence length="241" mass="26929">MEADETADAAKPDHLKPILKGKKGCLQRLCAFFSMAAHILAILFVSYMIYLAWPFSSLFSWHPVLMSIAFVFLMTEAILFFSPDSNLVPKASRKTKLTYHWIINTTALLCALAGLAIMVINKERYGKSHFTSWHGLCGVCTVAYTCLQATAGSTLMFPKLTASLVKLADLKLYHATSGLVLFTLACTTLVLGLFTDWFWNTAHGSVWYFCIATVAWLSLVIMNQITQAYLPKSFKKPSQQY</sequence>
<keyword evidence="7" id="KW-0249">Electron transport</keyword>
<dbReference type="EnsemblMetazoa" id="XM_038191852.1">
    <property type="protein sequence ID" value="XP_038047780.1"/>
    <property type="gene ID" value="LOC119721910"/>
</dbReference>
<proteinExistence type="predicted"/>
<evidence type="ECO:0000256" key="3">
    <source>
        <dbReference type="ARBA" id="ARBA00022448"/>
    </source>
</evidence>